<dbReference type="InterPro" id="IPR013538">
    <property type="entry name" value="ASHA1/2-like_C"/>
</dbReference>
<dbReference type="Proteomes" id="UP000295468">
    <property type="component" value="Unassembled WGS sequence"/>
</dbReference>
<comment type="caution">
    <text evidence="3">The sequence shown here is derived from an EMBL/GenBank/DDBJ whole genome shotgun (WGS) entry which is preliminary data.</text>
</comment>
<keyword evidence="4" id="KW-1185">Reference proteome</keyword>
<name>A0A4R6TT39_9FLAO</name>
<dbReference type="Pfam" id="PF08327">
    <property type="entry name" value="AHSA1"/>
    <property type="match status" value="1"/>
</dbReference>
<feature type="domain" description="Activator of Hsp90 ATPase homologue 1/2-like C-terminal" evidence="2">
    <location>
        <begin position="19"/>
        <end position="142"/>
    </location>
</feature>
<gene>
    <name evidence="3" type="ORF">CLV82_0897</name>
</gene>
<dbReference type="Gene3D" id="3.30.530.20">
    <property type="match status" value="1"/>
</dbReference>
<protein>
    <submittedName>
        <fullName evidence="3">Uncharacterized protein YndB with AHSA1/START domain</fullName>
    </submittedName>
</protein>
<evidence type="ECO:0000259" key="2">
    <source>
        <dbReference type="Pfam" id="PF08327"/>
    </source>
</evidence>
<dbReference type="AlphaFoldDB" id="A0A4R6TT39"/>
<dbReference type="SUPFAM" id="SSF55961">
    <property type="entry name" value="Bet v1-like"/>
    <property type="match status" value="1"/>
</dbReference>
<dbReference type="InterPro" id="IPR023393">
    <property type="entry name" value="START-like_dom_sf"/>
</dbReference>
<comment type="similarity">
    <text evidence="1">Belongs to the AHA1 family.</text>
</comment>
<dbReference type="OrthoDB" id="384974at2"/>
<proteinExistence type="inferred from homology"/>
<evidence type="ECO:0000256" key="1">
    <source>
        <dbReference type="ARBA" id="ARBA00006817"/>
    </source>
</evidence>
<dbReference type="RefSeq" id="WP_133643073.1">
    <property type="nucleotide sequence ID" value="NZ_SNYI01000001.1"/>
</dbReference>
<evidence type="ECO:0000313" key="3">
    <source>
        <dbReference type="EMBL" id="TDQ33059.1"/>
    </source>
</evidence>
<organism evidence="3 4">
    <name type="scientific">Zeaxanthinibacter enoshimensis</name>
    <dbReference type="NCBI Taxonomy" id="392009"/>
    <lineage>
        <taxon>Bacteria</taxon>
        <taxon>Pseudomonadati</taxon>
        <taxon>Bacteroidota</taxon>
        <taxon>Flavobacteriia</taxon>
        <taxon>Flavobacteriales</taxon>
        <taxon>Flavobacteriaceae</taxon>
        <taxon>Zeaxanthinibacter</taxon>
    </lineage>
</organism>
<dbReference type="EMBL" id="SNYI01000001">
    <property type="protein sequence ID" value="TDQ33059.1"/>
    <property type="molecule type" value="Genomic_DNA"/>
</dbReference>
<evidence type="ECO:0000313" key="4">
    <source>
        <dbReference type="Proteomes" id="UP000295468"/>
    </source>
</evidence>
<sequence length="149" mass="17100">MEAHTSPGSTEITISTVIKCPIAKVWQFWTRPNHITRWNFASDEWHCPSAVNDLRPGGTLDWRMEAKDGSMGFDYTGTYEEVRANEFISYHISDGRRVTIHFQAEGNETRITESFETDKTHPVDLQITGWQGILENFKKYVEAGKETTN</sequence>
<reference evidence="3 4" key="1">
    <citation type="submission" date="2019-03" db="EMBL/GenBank/DDBJ databases">
        <title>Genomic Encyclopedia of Archaeal and Bacterial Type Strains, Phase II (KMG-II): from individual species to whole genera.</title>
        <authorList>
            <person name="Goeker M."/>
        </authorList>
    </citation>
    <scope>NUCLEOTIDE SEQUENCE [LARGE SCALE GENOMIC DNA]</scope>
    <source>
        <strain evidence="3 4">DSM 18435</strain>
    </source>
</reference>
<accession>A0A4R6TT39</accession>